<comment type="caution">
    <text evidence="1">The sequence shown here is derived from an EMBL/GenBank/DDBJ whole genome shotgun (WGS) entry which is preliminary data.</text>
</comment>
<dbReference type="EMBL" id="LAJX01000124">
    <property type="protein sequence ID" value="KJV06227.1"/>
    <property type="molecule type" value="Genomic_DNA"/>
</dbReference>
<dbReference type="InterPro" id="IPR026349">
    <property type="entry name" value="CHP04255"/>
</dbReference>
<keyword evidence="2" id="KW-1185">Reference proteome</keyword>
<dbReference type="OrthoDB" id="9090707at2"/>
<name>A0A0F3IHS2_9GAMM</name>
<sequence>MSIDYLIPISEPHAIQNVIFALEWQGELTDNALTEVQRLAPSLKSHFPQVVIQKMVQINIGPDSVPASHQGGNEQLGGVSFQRLGQFGNVVSQLNVSRSRFIIAISEYSRWKPTLEAVMRYFKIVLPAILNEKSISMVSLQYTDVFTWKDDPVNLNLHEVFIKNSPYLTPNVFDQKGLWHCHHGYLIESFDGLAGRCLDNINVNMVDNLSDREIHINTTHQFTLSSPLRMATKDYLQSIEIIQNVLHNHNKDILRQLLTNEVCNKIGLTNK</sequence>
<reference evidence="1 2" key="2">
    <citation type="journal article" date="2016" name="Microb. Ecol.">
        <title>Genome Characteristics of a Novel Type I Methanotroph (Sn10-6) Isolated from a Flooded Indian Rice Field.</title>
        <authorList>
            <person name="Rahalkar M.C."/>
            <person name="Pandit P.S."/>
            <person name="Dhakephalkar P.K."/>
            <person name="Pore S."/>
            <person name="Arora P."/>
            <person name="Kapse N."/>
        </authorList>
    </citation>
    <scope>NUCLEOTIDE SEQUENCE [LARGE SCALE GENOMIC DNA]</scope>
    <source>
        <strain evidence="1 2">Sn10-6</strain>
    </source>
</reference>
<gene>
    <name evidence="1" type="ORF">VZ94_12645</name>
</gene>
<evidence type="ECO:0000313" key="2">
    <source>
        <dbReference type="Proteomes" id="UP000033684"/>
    </source>
</evidence>
<reference evidence="2" key="1">
    <citation type="submission" date="2015-03" db="EMBL/GenBank/DDBJ databases">
        <title>Draft genome sequence of a novel methanotroph (Sn10-6) isolated from flooded ricefield rhizosphere in India.</title>
        <authorList>
            <person name="Pandit P.S."/>
            <person name="Pore S.D."/>
            <person name="Arora P."/>
            <person name="Kapse N.G."/>
            <person name="Dhakephalkar P.K."/>
            <person name="Rahalkar M.C."/>
        </authorList>
    </citation>
    <scope>NUCLEOTIDE SEQUENCE [LARGE SCALE GENOMIC DNA]</scope>
    <source>
        <strain evidence="2">Sn10-6</strain>
    </source>
</reference>
<evidence type="ECO:0000313" key="1">
    <source>
        <dbReference type="EMBL" id="KJV06227.1"/>
    </source>
</evidence>
<accession>A0A0F3IHS2</accession>
<protein>
    <recommendedName>
        <fullName evidence="3">TIGR04255 family protein</fullName>
    </recommendedName>
</protein>
<dbReference type="Proteomes" id="UP000033684">
    <property type="component" value="Unassembled WGS sequence"/>
</dbReference>
<dbReference type="RefSeq" id="WP_045779502.1">
    <property type="nucleotide sequence ID" value="NZ_LAJX01000124.1"/>
</dbReference>
<organism evidence="1 2">
    <name type="scientific">Methylocucumis oryzae</name>
    <dbReference type="NCBI Taxonomy" id="1632867"/>
    <lineage>
        <taxon>Bacteria</taxon>
        <taxon>Pseudomonadati</taxon>
        <taxon>Pseudomonadota</taxon>
        <taxon>Gammaproteobacteria</taxon>
        <taxon>Methylococcales</taxon>
        <taxon>Methylococcaceae</taxon>
        <taxon>Methylocucumis</taxon>
    </lineage>
</organism>
<proteinExistence type="predicted"/>
<dbReference type="AlphaFoldDB" id="A0A0F3IHS2"/>
<evidence type="ECO:0008006" key="3">
    <source>
        <dbReference type="Google" id="ProtNLM"/>
    </source>
</evidence>
<dbReference type="NCBIfam" id="TIGR04255">
    <property type="entry name" value="sporadTIGR04255"/>
    <property type="match status" value="1"/>
</dbReference>